<dbReference type="AlphaFoldDB" id="A0A9W8J8H3"/>
<dbReference type="InterPro" id="IPR052758">
    <property type="entry name" value="SRC_co-chaperone"/>
</dbReference>
<organism evidence="1 2">
    <name type="scientific">Candolleomyces eurysporus</name>
    <dbReference type="NCBI Taxonomy" id="2828524"/>
    <lineage>
        <taxon>Eukaryota</taxon>
        <taxon>Fungi</taxon>
        <taxon>Dikarya</taxon>
        <taxon>Basidiomycota</taxon>
        <taxon>Agaricomycotina</taxon>
        <taxon>Agaricomycetes</taxon>
        <taxon>Agaricomycetidae</taxon>
        <taxon>Agaricales</taxon>
        <taxon>Agaricineae</taxon>
        <taxon>Psathyrellaceae</taxon>
        <taxon>Candolleomyces</taxon>
    </lineage>
</organism>
<reference evidence="1" key="1">
    <citation type="submission" date="2022-06" db="EMBL/GenBank/DDBJ databases">
        <title>Genome Sequence of Candolleomyces eurysporus.</title>
        <authorList>
            <person name="Buettner E."/>
        </authorList>
    </citation>
    <scope>NUCLEOTIDE SEQUENCE</scope>
    <source>
        <strain evidence="1">VTCC 930004</strain>
    </source>
</reference>
<dbReference type="InterPro" id="IPR019734">
    <property type="entry name" value="TPR_rpt"/>
</dbReference>
<comment type="caution">
    <text evidence="1">The sequence shown here is derived from an EMBL/GenBank/DDBJ whole genome shotgun (WGS) entry which is preliminary data.</text>
</comment>
<dbReference type="EMBL" id="JANBPK010000875">
    <property type="protein sequence ID" value="KAJ2929404.1"/>
    <property type="molecule type" value="Genomic_DNA"/>
</dbReference>
<proteinExistence type="predicted"/>
<dbReference type="InterPro" id="IPR036869">
    <property type="entry name" value="J_dom_sf"/>
</dbReference>
<sequence>MSTALQHIVRALQLDPGHELAQKLRNRVKEVERLKEEGNVAFKQNWWEEAVERYGKALEKNRASEEEGKGGQIMATSLSNKATALLKLKKNEKALEASNESLELLPCPFKALNTRAQIYLNLEKCDATIGDFKSAIREASAEESATDTDVQALRAELGKAKVALKRSKTKDYYKILGMHKECSEVEIKKAYQRESFKHQAPSR</sequence>
<evidence type="ECO:0008006" key="3">
    <source>
        <dbReference type="Google" id="ProtNLM"/>
    </source>
</evidence>
<evidence type="ECO:0000313" key="2">
    <source>
        <dbReference type="Proteomes" id="UP001140091"/>
    </source>
</evidence>
<keyword evidence="2" id="KW-1185">Reference proteome</keyword>
<dbReference type="Gene3D" id="1.25.40.10">
    <property type="entry name" value="Tetratricopeptide repeat domain"/>
    <property type="match status" value="1"/>
</dbReference>
<feature type="non-terminal residue" evidence="1">
    <location>
        <position position="1"/>
    </location>
</feature>
<evidence type="ECO:0000313" key="1">
    <source>
        <dbReference type="EMBL" id="KAJ2929404.1"/>
    </source>
</evidence>
<dbReference type="Proteomes" id="UP001140091">
    <property type="component" value="Unassembled WGS sequence"/>
</dbReference>
<accession>A0A9W8J8H3</accession>
<dbReference type="PANTHER" id="PTHR44200:SF1">
    <property type="entry name" value="DNAJ HOMOLOG SUBFAMILY C MEMBER 7"/>
    <property type="match status" value="1"/>
</dbReference>
<dbReference type="PANTHER" id="PTHR44200">
    <property type="entry name" value="DNAJ HOMOLOG SUBFAMILY C MEMBER 7"/>
    <property type="match status" value="1"/>
</dbReference>
<dbReference type="Gene3D" id="1.10.287.110">
    <property type="entry name" value="DnaJ domain"/>
    <property type="match status" value="1"/>
</dbReference>
<dbReference type="OrthoDB" id="10250354at2759"/>
<dbReference type="CDD" id="cd06257">
    <property type="entry name" value="DnaJ"/>
    <property type="match status" value="1"/>
</dbReference>
<name>A0A9W8J8H3_9AGAR</name>
<dbReference type="SUPFAM" id="SSF48452">
    <property type="entry name" value="TPR-like"/>
    <property type="match status" value="1"/>
</dbReference>
<dbReference type="SMART" id="SM00028">
    <property type="entry name" value="TPR"/>
    <property type="match status" value="3"/>
</dbReference>
<protein>
    <recommendedName>
        <fullName evidence="3">TPR-like protein</fullName>
    </recommendedName>
</protein>
<gene>
    <name evidence="1" type="ORF">H1R20_g7672</name>
</gene>
<dbReference type="SUPFAM" id="SSF46565">
    <property type="entry name" value="Chaperone J-domain"/>
    <property type="match status" value="1"/>
</dbReference>
<dbReference type="InterPro" id="IPR001623">
    <property type="entry name" value="DnaJ_domain"/>
</dbReference>
<dbReference type="InterPro" id="IPR011990">
    <property type="entry name" value="TPR-like_helical_dom_sf"/>
</dbReference>